<feature type="transmembrane region" description="Helical" evidence="6">
    <location>
        <begin position="332"/>
        <end position="353"/>
    </location>
</feature>
<comment type="caution">
    <text evidence="7">The sequence shown here is derived from an EMBL/GenBank/DDBJ whole genome shotgun (WGS) entry which is preliminary data.</text>
</comment>
<dbReference type="Gene3D" id="1.20.1740.10">
    <property type="entry name" value="Amino acid/polyamine transporter I"/>
    <property type="match status" value="1"/>
</dbReference>
<name>A0A9P9AJ68_9HYPO</name>
<dbReference type="Proteomes" id="UP000777438">
    <property type="component" value="Unassembled WGS sequence"/>
</dbReference>
<feature type="transmembrane region" description="Helical" evidence="6">
    <location>
        <begin position="53"/>
        <end position="71"/>
    </location>
</feature>
<feature type="transmembrane region" description="Helical" evidence="6">
    <location>
        <begin position="241"/>
        <end position="262"/>
    </location>
</feature>
<evidence type="ECO:0000256" key="5">
    <source>
        <dbReference type="ARBA" id="ARBA00023136"/>
    </source>
</evidence>
<dbReference type="Pfam" id="PF13520">
    <property type="entry name" value="AA_permease_2"/>
    <property type="match status" value="1"/>
</dbReference>
<evidence type="ECO:0000313" key="7">
    <source>
        <dbReference type="EMBL" id="KAH6873418.1"/>
    </source>
</evidence>
<feature type="transmembrane region" description="Helical" evidence="6">
    <location>
        <begin position="129"/>
        <end position="158"/>
    </location>
</feature>
<feature type="transmembrane region" description="Helical" evidence="6">
    <location>
        <begin position="387"/>
        <end position="407"/>
    </location>
</feature>
<keyword evidence="2" id="KW-0813">Transport</keyword>
<proteinExistence type="predicted"/>
<evidence type="ECO:0000256" key="1">
    <source>
        <dbReference type="ARBA" id="ARBA00004141"/>
    </source>
</evidence>
<evidence type="ECO:0000256" key="4">
    <source>
        <dbReference type="ARBA" id="ARBA00022989"/>
    </source>
</evidence>
<feature type="transmembrane region" description="Helical" evidence="6">
    <location>
        <begin position="282"/>
        <end position="303"/>
    </location>
</feature>
<dbReference type="GO" id="GO:0022857">
    <property type="term" value="F:transmembrane transporter activity"/>
    <property type="evidence" value="ECO:0007669"/>
    <property type="project" value="InterPro"/>
</dbReference>
<dbReference type="AlphaFoldDB" id="A0A9P9AJ68"/>
<protein>
    <submittedName>
        <fullName evidence="7">Amino acid/polyamine transporter I</fullName>
    </submittedName>
</protein>
<keyword evidence="4 6" id="KW-1133">Transmembrane helix</keyword>
<organism evidence="7 8">
    <name type="scientific">Thelonectria olida</name>
    <dbReference type="NCBI Taxonomy" id="1576542"/>
    <lineage>
        <taxon>Eukaryota</taxon>
        <taxon>Fungi</taxon>
        <taxon>Dikarya</taxon>
        <taxon>Ascomycota</taxon>
        <taxon>Pezizomycotina</taxon>
        <taxon>Sordariomycetes</taxon>
        <taxon>Hypocreomycetidae</taxon>
        <taxon>Hypocreales</taxon>
        <taxon>Nectriaceae</taxon>
        <taxon>Thelonectria</taxon>
    </lineage>
</organism>
<dbReference type="OrthoDB" id="2417308at2759"/>
<dbReference type="EMBL" id="JAGPYM010000046">
    <property type="protein sequence ID" value="KAH6873418.1"/>
    <property type="molecule type" value="Genomic_DNA"/>
</dbReference>
<evidence type="ECO:0000256" key="3">
    <source>
        <dbReference type="ARBA" id="ARBA00022692"/>
    </source>
</evidence>
<feature type="transmembrane region" description="Helical" evidence="6">
    <location>
        <begin position="482"/>
        <end position="503"/>
    </location>
</feature>
<evidence type="ECO:0000256" key="2">
    <source>
        <dbReference type="ARBA" id="ARBA00022448"/>
    </source>
</evidence>
<evidence type="ECO:0000313" key="8">
    <source>
        <dbReference type="Proteomes" id="UP000777438"/>
    </source>
</evidence>
<keyword evidence="8" id="KW-1185">Reference proteome</keyword>
<gene>
    <name evidence="7" type="ORF">B0T10DRAFT_522502</name>
</gene>
<reference evidence="7 8" key="1">
    <citation type="journal article" date="2021" name="Nat. Commun.">
        <title>Genetic determinants of endophytism in the Arabidopsis root mycobiome.</title>
        <authorList>
            <person name="Mesny F."/>
            <person name="Miyauchi S."/>
            <person name="Thiergart T."/>
            <person name="Pickel B."/>
            <person name="Atanasova L."/>
            <person name="Karlsson M."/>
            <person name="Huettel B."/>
            <person name="Barry K.W."/>
            <person name="Haridas S."/>
            <person name="Chen C."/>
            <person name="Bauer D."/>
            <person name="Andreopoulos W."/>
            <person name="Pangilinan J."/>
            <person name="LaButti K."/>
            <person name="Riley R."/>
            <person name="Lipzen A."/>
            <person name="Clum A."/>
            <person name="Drula E."/>
            <person name="Henrissat B."/>
            <person name="Kohler A."/>
            <person name="Grigoriev I.V."/>
            <person name="Martin F.M."/>
            <person name="Hacquard S."/>
        </authorList>
    </citation>
    <scope>NUCLEOTIDE SEQUENCE [LARGE SCALE GENOMIC DNA]</scope>
    <source>
        <strain evidence="7 8">MPI-CAGE-CH-0241</strain>
    </source>
</reference>
<dbReference type="InterPro" id="IPR002293">
    <property type="entry name" value="AA/rel_permease1"/>
</dbReference>
<sequence>MGVKTSPQSEKKTPNLAVQKSHEEGTVVDFDASYLIAGGYEPQLERSFSWMQLFSCAFIVTNSWLGVTGGFSTGLTVGGSATIIYGLIIVALFNIAIVVSLGELVSSMPNAGGQYFWAMKLAPSRLSRVSAYVCGICNLLGGLTGVSSGAVAAAYMILGCVNLSHPDFEIKAWHAFLIAVGFILLTSVLNLNESVITEAVVIGLWSCLAACFAITIIPAAVAKEHTSPNFIFNSTENSSGWSSPGMAFLVGMINANYAFGLIDTGVHMAEEIPEPEKNVPKALLMAVGIGFVTAWPLACALINCAVDIDRIAGTSTGVPLLELFYLSLRENVAGAIFMQLLVAISYFWCLAAVQTYQSRICWSFSRDQGLPFSKLWSQVHPRLKVPLNAHILCVCLSIILCILPLASTTAFNSLVTGVIVFPYISIVIPVFFSLLPRNKDVPKGPFNLGRWGTAARVLTILYCTTVSVIYCFPYTMPVTAGNMNYISAIIGIVAIYAIFDWFLRARKQFNQKEL</sequence>
<keyword evidence="3 6" id="KW-0812">Transmembrane</keyword>
<feature type="transmembrane region" description="Helical" evidence="6">
    <location>
        <begin position="455"/>
        <end position="476"/>
    </location>
</feature>
<feature type="transmembrane region" description="Helical" evidence="6">
    <location>
        <begin position="170"/>
        <end position="192"/>
    </location>
</feature>
<dbReference type="PIRSF" id="PIRSF006060">
    <property type="entry name" value="AA_transporter"/>
    <property type="match status" value="1"/>
</dbReference>
<dbReference type="PANTHER" id="PTHR45649:SF7">
    <property type="entry name" value="CHOLINE TRANSPORT PROTEIN"/>
    <property type="match status" value="1"/>
</dbReference>
<feature type="transmembrane region" description="Helical" evidence="6">
    <location>
        <begin position="199"/>
        <end position="221"/>
    </location>
</feature>
<evidence type="ECO:0000256" key="6">
    <source>
        <dbReference type="SAM" id="Phobius"/>
    </source>
</evidence>
<dbReference type="PANTHER" id="PTHR45649">
    <property type="entry name" value="AMINO-ACID PERMEASE BAT1"/>
    <property type="match status" value="1"/>
</dbReference>
<feature type="transmembrane region" description="Helical" evidence="6">
    <location>
        <begin position="83"/>
        <end position="108"/>
    </location>
</feature>
<comment type="subcellular location">
    <subcellularLocation>
        <location evidence="1">Membrane</location>
        <topology evidence="1">Multi-pass membrane protein</topology>
    </subcellularLocation>
</comment>
<accession>A0A9P9AJ68</accession>
<feature type="transmembrane region" description="Helical" evidence="6">
    <location>
        <begin position="413"/>
        <end position="435"/>
    </location>
</feature>
<keyword evidence="5 6" id="KW-0472">Membrane</keyword>
<dbReference type="GO" id="GO:0016020">
    <property type="term" value="C:membrane"/>
    <property type="evidence" value="ECO:0007669"/>
    <property type="project" value="UniProtKB-SubCell"/>
</dbReference>